<sequence length="153" mass="16524">MKRPHIASIVATLLVGLVTACIEPNPIDNYPVALRLDLTFNDKALRTVPSAATYTHYSHPISSAYQAFGFGGVLVVHGVDAEFYAFDLSCPYENRSSVRVEPDSDIIYAVCPQCGTKYLINDGSGVPVEGVGRHGLKPYKAESDGRGTVIVHN</sequence>
<protein>
    <recommendedName>
        <fullName evidence="4">Rieske domain-containing protein</fullName>
    </recommendedName>
</protein>
<evidence type="ECO:0000313" key="2">
    <source>
        <dbReference type="EMBL" id="ETK01278.1"/>
    </source>
</evidence>
<organism evidence="2 3">
    <name type="scientific">Tannerella sp. oral taxon BU063 isolate Cell 2</name>
    <dbReference type="NCBI Taxonomy" id="1411148"/>
    <lineage>
        <taxon>Bacteria</taxon>
        <taxon>Pseudomonadati</taxon>
        <taxon>Bacteroidota</taxon>
        <taxon>Bacteroidia</taxon>
        <taxon>Bacteroidales</taxon>
        <taxon>Tannerellaceae</taxon>
        <taxon>Tannerella</taxon>
    </lineage>
</organism>
<dbReference type="Gene3D" id="2.102.10.10">
    <property type="entry name" value="Rieske [2Fe-2S] iron-sulphur domain"/>
    <property type="match status" value="1"/>
</dbReference>
<name>W2C2J8_9BACT</name>
<accession>W2C2J8</accession>
<dbReference type="InterPro" id="IPR036922">
    <property type="entry name" value="Rieske_2Fe-2S_sf"/>
</dbReference>
<dbReference type="PATRIC" id="fig|1411148.3.peg.1741"/>
<dbReference type="PROSITE" id="PS51257">
    <property type="entry name" value="PROKAR_LIPOPROTEIN"/>
    <property type="match status" value="1"/>
</dbReference>
<dbReference type="AlphaFoldDB" id="W2C2J8"/>
<keyword evidence="1" id="KW-0732">Signal</keyword>
<dbReference type="EMBL" id="AYUF01000486">
    <property type="protein sequence ID" value="ETK01278.1"/>
    <property type="molecule type" value="Genomic_DNA"/>
</dbReference>
<evidence type="ECO:0000256" key="1">
    <source>
        <dbReference type="SAM" id="SignalP"/>
    </source>
</evidence>
<feature type="signal peptide" evidence="1">
    <location>
        <begin position="1"/>
        <end position="20"/>
    </location>
</feature>
<dbReference type="GO" id="GO:0051537">
    <property type="term" value="F:2 iron, 2 sulfur cluster binding"/>
    <property type="evidence" value="ECO:0007669"/>
    <property type="project" value="InterPro"/>
</dbReference>
<evidence type="ECO:0008006" key="4">
    <source>
        <dbReference type="Google" id="ProtNLM"/>
    </source>
</evidence>
<feature type="chain" id="PRO_5004812350" description="Rieske domain-containing protein" evidence="1">
    <location>
        <begin position="21"/>
        <end position="153"/>
    </location>
</feature>
<dbReference type="Proteomes" id="UP000018837">
    <property type="component" value="Unassembled WGS sequence"/>
</dbReference>
<comment type="caution">
    <text evidence="2">The sequence shown here is derived from an EMBL/GenBank/DDBJ whole genome shotgun (WGS) entry which is preliminary data.</text>
</comment>
<proteinExistence type="predicted"/>
<gene>
    <name evidence="2" type="ORF">N425_10720</name>
</gene>
<evidence type="ECO:0000313" key="3">
    <source>
        <dbReference type="Proteomes" id="UP000018837"/>
    </source>
</evidence>
<reference evidence="2 3" key="1">
    <citation type="submission" date="2013-11" db="EMBL/GenBank/DDBJ databases">
        <title>Single cell genomics of uncultured Tannerella BU063 (oral taxon 286).</title>
        <authorList>
            <person name="Beall C.J."/>
            <person name="Campbell A.G."/>
            <person name="Griffen A.L."/>
            <person name="Podar M."/>
            <person name="Leys E.J."/>
        </authorList>
    </citation>
    <scope>NUCLEOTIDE SEQUENCE [LARGE SCALE GENOMIC DNA]</scope>
    <source>
        <strain evidence="2">Cell 2</strain>
    </source>
</reference>